<evidence type="ECO:0000256" key="4">
    <source>
        <dbReference type="ARBA" id="ARBA00022806"/>
    </source>
</evidence>
<feature type="domain" description="Restriction endonuclease type II-like" evidence="10">
    <location>
        <begin position="1588"/>
        <end position="1680"/>
    </location>
</feature>
<dbReference type="Pfam" id="PF13086">
    <property type="entry name" value="AAA_11"/>
    <property type="match status" value="1"/>
</dbReference>
<dbReference type="RefSeq" id="WP_345227910.1">
    <property type="nucleotide sequence ID" value="NZ_BAAAXE010000014.1"/>
</dbReference>
<dbReference type="EMBL" id="JBHMCR010000001">
    <property type="protein sequence ID" value="MFB9518391.1"/>
    <property type="molecule type" value="Genomic_DNA"/>
</dbReference>
<keyword evidence="6" id="KW-0175">Coiled coil</keyword>
<keyword evidence="3" id="KW-0378">Hydrolase</keyword>
<dbReference type="Pfam" id="PF18741">
    <property type="entry name" value="MTES_1575"/>
    <property type="match status" value="1"/>
</dbReference>
<feature type="domain" description="DNA2/NAM7 helicase helicase" evidence="8">
    <location>
        <begin position="588"/>
        <end position="705"/>
    </location>
</feature>
<keyword evidence="5" id="KW-0067">ATP-binding</keyword>
<dbReference type="PANTHER" id="PTHR43788:SF8">
    <property type="entry name" value="DNA-BINDING PROTEIN SMUBP-2"/>
    <property type="match status" value="1"/>
</dbReference>
<keyword evidence="4" id="KW-0347">Helicase</keyword>
<dbReference type="PANTHER" id="PTHR43788">
    <property type="entry name" value="DNA2/NAM7 HELICASE FAMILY MEMBER"/>
    <property type="match status" value="1"/>
</dbReference>
<evidence type="ECO:0000259" key="10">
    <source>
        <dbReference type="Pfam" id="PF18741"/>
    </source>
</evidence>
<organism evidence="11 12">
    <name type="scientific">Streptomyces cremeus</name>
    <dbReference type="NCBI Taxonomy" id="66881"/>
    <lineage>
        <taxon>Bacteria</taxon>
        <taxon>Bacillati</taxon>
        <taxon>Actinomycetota</taxon>
        <taxon>Actinomycetes</taxon>
        <taxon>Kitasatosporales</taxon>
        <taxon>Streptomycetaceae</taxon>
        <taxon>Streptomyces</taxon>
    </lineage>
</organism>
<evidence type="ECO:0000313" key="12">
    <source>
        <dbReference type="Proteomes" id="UP001589718"/>
    </source>
</evidence>
<dbReference type="CDD" id="cd18808">
    <property type="entry name" value="SF1_C_Upf1"/>
    <property type="match status" value="1"/>
</dbReference>
<keyword evidence="2" id="KW-0547">Nucleotide-binding</keyword>
<feature type="coiled-coil region" evidence="6">
    <location>
        <begin position="694"/>
        <end position="721"/>
    </location>
</feature>
<gene>
    <name evidence="11" type="ORF">ACFFTU_00210</name>
</gene>
<feature type="compositionally biased region" description="Low complexity" evidence="7">
    <location>
        <begin position="175"/>
        <end position="185"/>
    </location>
</feature>
<dbReference type="Gene3D" id="3.40.50.300">
    <property type="entry name" value="P-loop containing nucleotide triphosphate hydrolases"/>
    <property type="match status" value="3"/>
</dbReference>
<dbReference type="InterPro" id="IPR047187">
    <property type="entry name" value="SF1_C_Upf1"/>
</dbReference>
<protein>
    <submittedName>
        <fullName evidence="11">AAA domain-containing protein</fullName>
    </submittedName>
</protein>
<evidence type="ECO:0000256" key="1">
    <source>
        <dbReference type="ARBA" id="ARBA00007913"/>
    </source>
</evidence>
<evidence type="ECO:0000256" key="2">
    <source>
        <dbReference type="ARBA" id="ARBA00022741"/>
    </source>
</evidence>
<dbReference type="Proteomes" id="UP001589718">
    <property type="component" value="Unassembled WGS sequence"/>
</dbReference>
<dbReference type="Pfam" id="PF13087">
    <property type="entry name" value="AAA_12"/>
    <property type="match status" value="1"/>
</dbReference>
<comment type="similarity">
    <text evidence="1">Belongs to the DNA2/NAM7 helicase family.</text>
</comment>
<feature type="domain" description="DNA2/NAM7 helicase-like C-terminal" evidence="9">
    <location>
        <begin position="1356"/>
        <end position="1538"/>
    </location>
</feature>
<evidence type="ECO:0000313" key="11">
    <source>
        <dbReference type="EMBL" id="MFB9518391.1"/>
    </source>
</evidence>
<evidence type="ECO:0000259" key="9">
    <source>
        <dbReference type="Pfam" id="PF13087"/>
    </source>
</evidence>
<sequence>MSERGDAGGDEVWQVGATYAYGDGLQVRVEDVRPYRPNDPENLYDHRAGDDLVVCTLVLTNNSERSLNLVGLRLLVACGPQGRMARQFHEYDNAQLDPSHPEGHLRPGRTTSMRWGFSVPSGTGEQLDFEVVVPSRHGERPSVTFSTMPKAVPAPSATTAPSTQGPRVRTASDTASARHPAASPRSPDRAAQHVAAETVHRPAVPAPRPSSDRGTDLDARRVQQIFRFLAEAEETRVRPVRTLDTAAGTVWFDELPDDQGVAVMTEEALTDAHGGPAWLTVRRPRREEPPMPPRKLDPWVDTTFVRDFHQQVPPLKRRIEAEPAVSGTEALLDGTYTELDDHPDREKVEKRYEAWQYEWSAWAERRRAVEPLVRLYDKLHKMHEDAANLGETYELVLGIGRLTWQALDGQRVERHLFVHRAALQLDPVTGTLTAAPDPSTPGIQFEESMLDGEQRVKSDVREEIKHSLDIAADASEAEHIEALHRALHSWTNAVHSAAQYLPGIERERPRSLEVPQVCFAPALVLRERNRRSTLDALKFIADQVEQGREPTELLAYIAGRGGAQTVAELGADRPGRAPAEVFFALAANEEQRTIAERLHDNRLVVVQGPPGTGKTHTIANLVTDLLAQGKRVLITSHTPRALRVLRDKLPESVRDLCVSRTEDGAAAQRELESSVYTILSRYSGYDPTASQREVDTLQARLDAARAQQRQLLNDLAAVRNAETARYTAEIGDYRGSLQDIAERLAAERPQHEWLGPVPDEQSALEPASVLRLLHAVRGFTAHHRALAADVPGPTDLPTAGEFETAVTTVRAAEAAHAETARDTTARAYDGHVRRLTESAQQKLSEELHTFSAVRVRAGALAGPTGTWAREALGQAAAGLDWEIRSRQAEIAAALTAAQNCADAVGSVLVTGLEQFDPNIALGHATMLHDGLSQGQSLTGMFGRPSKLGKAVAPFVDAVKIDGRALTDQATAAVALARVQLELHLGRIEREWGRTGTPWQGHSSRLAALRQDFKILEALLAVADARADVLAAAATSPELAAAPWHEPAVEQAVHVLLRVATTLREADAARRLIADTEEFLHAWLDRPGASLAVGRARDAVRACNPEGYRAFCEELAEVREAVRLRAARQSAYDEVHDVLPDLARRIEDCPQDDAWDARLPMLHEAWAWSAWCARMERMTAPDAEQDLRQRLTVADDDARYTLAELATARAWHRCLGLLTGDQSLALSAYQHAVRKIKGKYQHRYRRDAQDALRDAQGAVPAWIMPLHQVAETVPLDRPGIFDVVIVDEASQSGLEAMLLSWLADRMVVVGDDKQVSPANVGLAQEEYFQLRDRLLPALTVTRRGLFGPDTSFFDLSRALSAGRGTLMLQEHFRCMPEIISFSNHLCYKDKLQPLRQYGADRLPPVRTVYVDGAEESGSGTRLVNKAEARALADAVAKCCADPAYAGLTMGVISLRSSKGHLTELENLLAELPYEDREERQIRVGKPEDFQGDERDVVFVSCVNSATTRSGTVQGGFNGKSYEQRLNVAASRAKDQVWIFHSVAVGQFHENDLRRKWLDHVGQPAEPEASATVPGEVLPDVRHESFDSLFQQQVYLELVGRGYRVRPRYKVGRHRIDLVVEGGTRRLAVACDGDAFAEGEDAGTAAARQRDLERVQWVFVRIRGSRFAFDREQALAPLWHELDRLGIEPERRGGPAVVQGEATGATERVAVHEEPAPVPSEQDGQSAEDEPAVGAGPCDPVEGQISLDLFEDLFGDPSVDEEEQLANTPLPGHGGVFPVPSVPVSVYTRLFAEIQQLESALHTDGPSAGGIPPEERRPRADRRERMRTHLDTLRAFVDEVSVDDEPPTVAVPGALLKLDFDGKADTETVYVLAEIAPDGTQALPPGLPLGAALMFQPLGVECVYESDGRARTVRVWSVQA</sequence>
<feature type="region of interest" description="Disordered" evidence="7">
    <location>
        <begin position="1799"/>
        <end position="1820"/>
    </location>
</feature>
<name>A0ABV5P5C3_STRCM</name>
<evidence type="ECO:0000256" key="3">
    <source>
        <dbReference type="ARBA" id="ARBA00022801"/>
    </source>
</evidence>
<comment type="caution">
    <text evidence="11">The sequence shown here is derived from an EMBL/GenBank/DDBJ whole genome shotgun (WGS) entry which is preliminary data.</text>
</comment>
<feature type="compositionally biased region" description="Low complexity" evidence="7">
    <location>
        <begin position="153"/>
        <end position="163"/>
    </location>
</feature>
<evidence type="ECO:0000259" key="8">
    <source>
        <dbReference type="Pfam" id="PF13086"/>
    </source>
</evidence>
<keyword evidence="12" id="KW-1185">Reference proteome</keyword>
<dbReference type="SUPFAM" id="SSF52540">
    <property type="entry name" value="P-loop containing nucleoside triphosphate hydrolases"/>
    <property type="match status" value="1"/>
</dbReference>
<evidence type="ECO:0000256" key="7">
    <source>
        <dbReference type="SAM" id="MobiDB-lite"/>
    </source>
</evidence>
<accession>A0ABV5P5C3</accession>
<proteinExistence type="inferred from homology"/>
<dbReference type="InterPro" id="IPR041679">
    <property type="entry name" value="DNA2/NAM7-like_C"/>
</dbReference>
<dbReference type="InterPro" id="IPR050534">
    <property type="entry name" value="Coronavir_polyprotein_1ab"/>
</dbReference>
<reference evidence="11 12" key="1">
    <citation type="submission" date="2024-09" db="EMBL/GenBank/DDBJ databases">
        <authorList>
            <person name="Sun Q."/>
            <person name="Mori K."/>
        </authorList>
    </citation>
    <scope>NUCLEOTIDE SEQUENCE [LARGE SCALE GENOMIC DNA]</scope>
    <source>
        <strain evidence="11 12">JCM 4362</strain>
    </source>
</reference>
<feature type="region of interest" description="Disordered" evidence="7">
    <location>
        <begin position="1706"/>
        <end position="1733"/>
    </location>
</feature>
<feature type="region of interest" description="Disordered" evidence="7">
    <location>
        <begin position="139"/>
        <end position="217"/>
    </location>
</feature>
<evidence type="ECO:0000256" key="5">
    <source>
        <dbReference type="ARBA" id="ARBA00022840"/>
    </source>
</evidence>
<feature type="compositionally biased region" description="Basic and acidic residues" evidence="7">
    <location>
        <begin position="1811"/>
        <end position="1820"/>
    </location>
</feature>
<dbReference type="InterPro" id="IPR049468">
    <property type="entry name" value="Restrct_endonuc-II-like_dom"/>
</dbReference>
<dbReference type="InterPro" id="IPR041677">
    <property type="entry name" value="DNA2/NAM7_AAA_11"/>
</dbReference>
<dbReference type="InterPro" id="IPR027417">
    <property type="entry name" value="P-loop_NTPase"/>
</dbReference>
<evidence type="ECO:0000256" key="6">
    <source>
        <dbReference type="SAM" id="Coils"/>
    </source>
</evidence>